<gene>
    <name evidence="2" type="ORF">FFLO_05483</name>
</gene>
<sequence length="473" mass="51124">MFSLPPLDPETEVRPHFPALAKYPDFTFADNAGGSQILQSSLDLISDYLVSSNVQLGGGYPHSADAGKRVADAKRATAILTNVEGGDGQVVLGSSTTQLATNLAHACGLKGKMEGLFELGDEIVVTAADHEANVGPWVRLAKQLNLTIRYWLPTPIDHNNPFSLHLDPAQLPSIVNGRTRLVAFTAKSNLLGHATDVEEAVRIVKESTGGKGMTVVDCVADCPHQTMDMKAWGCDAVMFSHYKLFGPHLSALVISPSSPMSSFRLGTLGHYFHPTDPSYKLAPGGAPYELQVGCSAILPYLTTLGSAGVSESGAKALGDRKLVARAYLRIGTYEEKLSEVLLSWLTGEEGKAKGVKVVGPETKEGRSPTISFMVVEEVGKGRYRKRMKSADIVKVFDEEKKIGIKYGHFYAPRILPCLPLEQESTAPEQGYAAEKGDPWLPEPEGDGVVRISLVHYNTVEEVEKIVSVLKRVL</sequence>
<name>A0A8K0NLF0_9TREE</name>
<evidence type="ECO:0000313" key="2">
    <source>
        <dbReference type="EMBL" id="KAG7529677.1"/>
    </source>
</evidence>
<dbReference type="Proteomes" id="UP000812966">
    <property type="component" value="Unassembled WGS sequence"/>
</dbReference>
<proteinExistence type="predicted"/>
<dbReference type="AlphaFoldDB" id="A0A8K0NLF0"/>
<dbReference type="EMBL" id="JABELV010000140">
    <property type="protein sequence ID" value="KAG7529677.1"/>
    <property type="molecule type" value="Genomic_DNA"/>
</dbReference>
<feature type="domain" description="Aminotransferase class V" evidence="1">
    <location>
        <begin position="28"/>
        <end position="464"/>
    </location>
</feature>
<dbReference type="PANTHER" id="PTHR43586:SF21">
    <property type="entry name" value="PYRIDOXAL PHOSPHATE (PLP)-DEPENDENT ASPARTATE AMINOTRANSFERASE SUPERFAMILY"/>
    <property type="match status" value="1"/>
</dbReference>
<dbReference type="InterPro" id="IPR015422">
    <property type="entry name" value="PyrdxlP-dep_Trfase_small"/>
</dbReference>
<dbReference type="Gene3D" id="3.40.640.10">
    <property type="entry name" value="Type I PLP-dependent aspartate aminotransferase-like (Major domain)"/>
    <property type="match status" value="1"/>
</dbReference>
<accession>A0A8K0NLF0</accession>
<protein>
    <recommendedName>
        <fullName evidence="1">Aminotransferase class V domain-containing protein</fullName>
    </recommendedName>
</protein>
<dbReference type="Gene3D" id="3.90.1150.10">
    <property type="entry name" value="Aspartate Aminotransferase, domain 1"/>
    <property type="match status" value="1"/>
</dbReference>
<evidence type="ECO:0000259" key="1">
    <source>
        <dbReference type="Pfam" id="PF00266"/>
    </source>
</evidence>
<dbReference type="Pfam" id="PF00266">
    <property type="entry name" value="Aminotran_5"/>
    <property type="match status" value="1"/>
</dbReference>
<dbReference type="InterPro" id="IPR015421">
    <property type="entry name" value="PyrdxlP-dep_Trfase_major"/>
</dbReference>
<comment type="caution">
    <text evidence="2">The sequence shown here is derived from an EMBL/GenBank/DDBJ whole genome shotgun (WGS) entry which is preliminary data.</text>
</comment>
<dbReference type="InterPro" id="IPR015424">
    <property type="entry name" value="PyrdxlP-dep_Trfase"/>
</dbReference>
<reference evidence="2" key="1">
    <citation type="submission" date="2020-04" db="EMBL/GenBank/DDBJ databases">
        <title>Analysis of mating type loci in Filobasidium floriforme.</title>
        <authorList>
            <person name="Nowrousian M."/>
        </authorList>
    </citation>
    <scope>NUCLEOTIDE SEQUENCE</scope>
    <source>
        <strain evidence="2">CBS 6242</strain>
    </source>
</reference>
<dbReference type="SUPFAM" id="SSF53383">
    <property type="entry name" value="PLP-dependent transferases"/>
    <property type="match status" value="1"/>
</dbReference>
<keyword evidence="3" id="KW-1185">Reference proteome</keyword>
<evidence type="ECO:0000313" key="3">
    <source>
        <dbReference type="Proteomes" id="UP000812966"/>
    </source>
</evidence>
<organism evidence="2 3">
    <name type="scientific">Filobasidium floriforme</name>
    <dbReference type="NCBI Taxonomy" id="5210"/>
    <lineage>
        <taxon>Eukaryota</taxon>
        <taxon>Fungi</taxon>
        <taxon>Dikarya</taxon>
        <taxon>Basidiomycota</taxon>
        <taxon>Agaricomycotina</taxon>
        <taxon>Tremellomycetes</taxon>
        <taxon>Filobasidiales</taxon>
        <taxon>Filobasidiaceae</taxon>
        <taxon>Filobasidium</taxon>
    </lineage>
</organism>
<dbReference type="InterPro" id="IPR000192">
    <property type="entry name" value="Aminotrans_V_dom"/>
</dbReference>
<dbReference type="PANTHER" id="PTHR43586">
    <property type="entry name" value="CYSTEINE DESULFURASE"/>
    <property type="match status" value="1"/>
</dbReference>